<keyword evidence="1" id="KW-1185">Reference proteome</keyword>
<reference evidence="2" key="1">
    <citation type="submission" date="2022-11" db="UniProtKB">
        <authorList>
            <consortium name="WormBaseParasite"/>
        </authorList>
    </citation>
    <scope>IDENTIFICATION</scope>
</reference>
<dbReference type="AlphaFoldDB" id="A0A915JJY7"/>
<evidence type="ECO:0000313" key="1">
    <source>
        <dbReference type="Proteomes" id="UP000887565"/>
    </source>
</evidence>
<proteinExistence type="predicted"/>
<sequence length="23" mass="2406">MPIFGDHTAVAVRKGDASTMLTS</sequence>
<dbReference type="Proteomes" id="UP000887565">
    <property type="component" value="Unplaced"/>
</dbReference>
<name>A0A915JJY7_ROMCU</name>
<evidence type="ECO:0000313" key="2">
    <source>
        <dbReference type="WBParaSite" id="nRc.2.0.1.t26392-RA"/>
    </source>
</evidence>
<protein>
    <submittedName>
        <fullName evidence="2">Uncharacterized protein</fullName>
    </submittedName>
</protein>
<dbReference type="WBParaSite" id="nRc.2.0.1.t26392-RA">
    <property type="protein sequence ID" value="nRc.2.0.1.t26392-RA"/>
    <property type="gene ID" value="nRc.2.0.1.g26392"/>
</dbReference>
<organism evidence="1 2">
    <name type="scientific">Romanomermis culicivorax</name>
    <name type="common">Nematode worm</name>
    <dbReference type="NCBI Taxonomy" id="13658"/>
    <lineage>
        <taxon>Eukaryota</taxon>
        <taxon>Metazoa</taxon>
        <taxon>Ecdysozoa</taxon>
        <taxon>Nematoda</taxon>
        <taxon>Enoplea</taxon>
        <taxon>Dorylaimia</taxon>
        <taxon>Mermithida</taxon>
        <taxon>Mermithoidea</taxon>
        <taxon>Mermithidae</taxon>
        <taxon>Romanomermis</taxon>
    </lineage>
</organism>
<accession>A0A915JJY7</accession>